<protein>
    <submittedName>
        <fullName evidence="2">Uncharacterized protein</fullName>
    </submittedName>
</protein>
<dbReference type="AlphaFoldDB" id="A0A9Q0MMJ8"/>
<dbReference type="Proteomes" id="UP001151699">
    <property type="component" value="Unassembled WGS sequence"/>
</dbReference>
<dbReference type="EMBL" id="WJQU01000687">
    <property type="protein sequence ID" value="KAJ6634331.1"/>
    <property type="molecule type" value="Genomic_DNA"/>
</dbReference>
<name>A0A9Q0MMJ8_9DIPT</name>
<gene>
    <name evidence="2" type="ORF">Bhyg_17726</name>
</gene>
<organism evidence="2 3">
    <name type="scientific">Pseudolycoriella hygida</name>
    <dbReference type="NCBI Taxonomy" id="35572"/>
    <lineage>
        <taxon>Eukaryota</taxon>
        <taxon>Metazoa</taxon>
        <taxon>Ecdysozoa</taxon>
        <taxon>Arthropoda</taxon>
        <taxon>Hexapoda</taxon>
        <taxon>Insecta</taxon>
        <taxon>Pterygota</taxon>
        <taxon>Neoptera</taxon>
        <taxon>Endopterygota</taxon>
        <taxon>Diptera</taxon>
        <taxon>Nematocera</taxon>
        <taxon>Sciaroidea</taxon>
        <taxon>Sciaridae</taxon>
        <taxon>Pseudolycoriella</taxon>
    </lineage>
</organism>
<feature type="non-terminal residue" evidence="2">
    <location>
        <position position="133"/>
    </location>
</feature>
<evidence type="ECO:0000313" key="3">
    <source>
        <dbReference type="Proteomes" id="UP001151699"/>
    </source>
</evidence>
<keyword evidence="3" id="KW-1185">Reference proteome</keyword>
<proteinExistence type="predicted"/>
<feature type="region of interest" description="Disordered" evidence="1">
    <location>
        <begin position="76"/>
        <end position="111"/>
    </location>
</feature>
<dbReference type="OrthoDB" id="265044at2759"/>
<feature type="compositionally biased region" description="Low complexity" evidence="1">
    <location>
        <begin position="100"/>
        <end position="110"/>
    </location>
</feature>
<accession>A0A9Q0MMJ8</accession>
<comment type="caution">
    <text evidence="2">The sequence shown here is derived from an EMBL/GenBank/DDBJ whole genome shotgun (WGS) entry which is preliminary data.</text>
</comment>
<evidence type="ECO:0000313" key="2">
    <source>
        <dbReference type="EMBL" id="KAJ6634331.1"/>
    </source>
</evidence>
<evidence type="ECO:0000256" key="1">
    <source>
        <dbReference type="SAM" id="MobiDB-lite"/>
    </source>
</evidence>
<reference evidence="2" key="1">
    <citation type="submission" date="2022-07" db="EMBL/GenBank/DDBJ databases">
        <authorList>
            <person name="Trinca V."/>
            <person name="Uliana J.V.C."/>
            <person name="Torres T.T."/>
            <person name="Ward R.J."/>
            <person name="Monesi N."/>
        </authorList>
    </citation>
    <scope>NUCLEOTIDE SEQUENCE</scope>
    <source>
        <strain evidence="2">HSMRA1968</strain>
        <tissue evidence="2">Whole embryos</tissue>
    </source>
</reference>
<sequence length="133" mass="14678">NLCMKCKTAVTFMNLRLQSLQKASKTSLDFDTTESLVNVDWENGFVEASAKNNENVTQIFKELLIQAKITYNLSPALRRRRRQSLPPNQGGSPAPPSSAPPSTSHVPSAAQLQHLQQIQERSIGGKRNSCILS</sequence>